<dbReference type="Proteomes" id="UP000250088">
    <property type="component" value="Chromosome"/>
</dbReference>
<dbReference type="OrthoDB" id="178074at2157"/>
<sequence>MTDEEGVRPVIHVSTTAIVVIVLAALVATVALAWINTGIAIMLAIFLLIFGTEFAERVTTDLEASDVAEYVTADPPGGRADGRTEALEILRQRYAAGELTDLEFERKLETLVATERVEDVERYVGEIRDRRGEPVEREASRDPELDRR</sequence>
<dbReference type="Pfam" id="PF09851">
    <property type="entry name" value="SHOCT"/>
    <property type="match status" value="1"/>
</dbReference>
<evidence type="ECO:0000256" key="1">
    <source>
        <dbReference type="SAM" id="Phobius"/>
    </source>
</evidence>
<accession>A0A2Z2HZX7</accession>
<gene>
    <name evidence="3" type="ORF">B1756_06140</name>
</gene>
<dbReference type="InterPro" id="IPR018649">
    <property type="entry name" value="SHOCT"/>
</dbReference>
<dbReference type="KEGG" id="naj:B1756_06140"/>
<protein>
    <recommendedName>
        <fullName evidence="2">SHOCT domain-containing protein</fullName>
    </recommendedName>
</protein>
<keyword evidence="4" id="KW-1185">Reference proteome</keyword>
<dbReference type="RefSeq" id="WP_086887747.1">
    <property type="nucleotide sequence ID" value="NZ_CP019893.1"/>
</dbReference>
<feature type="domain" description="SHOCT" evidence="2">
    <location>
        <begin position="85"/>
        <end position="111"/>
    </location>
</feature>
<dbReference type="EMBL" id="CP019893">
    <property type="protein sequence ID" value="ARS89368.1"/>
    <property type="molecule type" value="Genomic_DNA"/>
</dbReference>
<evidence type="ECO:0000259" key="2">
    <source>
        <dbReference type="Pfam" id="PF09851"/>
    </source>
</evidence>
<organism evidence="3 4">
    <name type="scientific">Natrarchaeobaculum aegyptiacum</name>
    <dbReference type="NCBI Taxonomy" id="745377"/>
    <lineage>
        <taxon>Archaea</taxon>
        <taxon>Methanobacteriati</taxon>
        <taxon>Methanobacteriota</taxon>
        <taxon>Stenosarchaea group</taxon>
        <taxon>Halobacteria</taxon>
        <taxon>Halobacteriales</taxon>
        <taxon>Natrialbaceae</taxon>
        <taxon>Natrarchaeobaculum</taxon>
    </lineage>
</organism>
<dbReference type="GeneID" id="32893640"/>
<reference evidence="4" key="1">
    <citation type="submission" date="2017-02" db="EMBL/GenBank/DDBJ databases">
        <title>Natronthermophilus aegyptiacus gen. nov.,sp. nov., an aerobic, extremely halophilic alkalithermophilic archaeon isolated from the athalassohaline Wadi An Natrun, Egypt.</title>
        <authorList>
            <person name="Zhao B."/>
        </authorList>
    </citation>
    <scope>NUCLEOTIDE SEQUENCE [LARGE SCALE GENOMIC DNA]</scope>
    <source>
        <strain evidence="4">JW/NM-HA 15</strain>
    </source>
</reference>
<proteinExistence type="predicted"/>
<feature type="transmembrane region" description="Helical" evidence="1">
    <location>
        <begin position="17"/>
        <end position="50"/>
    </location>
</feature>
<keyword evidence="1" id="KW-0812">Transmembrane</keyword>
<evidence type="ECO:0000313" key="3">
    <source>
        <dbReference type="EMBL" id="ARS89368.1"/>
    </source>
</evidence>
<keyword evidence="1" id="KW-1133">Transmembrane helix</keyword>
<keyword evidence="1" id="KW-0472">Membrane</keyword>
<dbReference type="AlphaFoldDB" id="A0A2Z2HZX7"/>
<evidence type="ECO:0000313" key="4">
    <source>
        <dbReference type="Proteomes" id="UP000250088"/>
    </source>
</evidence>
<name>A0A2Z2HZX7_9EURY</name>